<dbReference type="Gene3D" id="1.10.1220.170">
    <property type="match status" value="1"/>
</dbReference>
<accession>A0A6L7GSJ6</accession>
<name>A0A6L7GSJ6_9ACTN</name>
<comment type="caution">
    <text evidence="3">The sequence shown here is derived from an EMBL/GenBank/DDBJ whole genome shotgun (WGS) entry which is preliminary data.</text>
</comment>
<dbReference type="PANTHER" id="PTHR33713">
    <property type="entry name" value="ANTITOXIN YAFN-RELATED"/>
    <property type="match status" value="1"/>
</dbReference>
<dbReference type="SUPFAM" id="SSF143120">
    <property type="entry name" value="YefM-like"/>
    <property type="match status" value="1"/>
</dbReference>
<dbReference type="InterPro" id="IPR006442">
    <property type="entry name" value="Antitoxin_Phd/YefM"/>
</dbReference>
<dbReference type="InterPro" id="IPR051405">
    <property type="entry name" value="phD/YefM_antitoxin"/>
</dbReference>
<evidence type="ECO:0000256" key="2">
    <source>
        <dbReference type="RuleBase" id="RU362080"/>
    </source>
</evidence>
<dbReference type="RefSeq" id="WP_160903140.1">
    <property type="nucleotide sequence ID" value="NZ_CP102850.1"/>
</dbReference>
<dbReference type="Proteomes" id="UP000475545">
    <property type="component" value="Unassembled WGS sequence"/>
</dbReference>
<comment type="similarity">
    <text evidence="1 2">Belongs to the phD/YefM antitoxin family.</text>
</comment>
<dbReference type="InterPro" id="IPR036165">
    <property type="entry name" value="YefM-like_sf"/>
</dbReference>
<evidence type="ECO:0000256" key="1">
    <source>
        <dbReference type="ARBA" id="ARBA00009981"/>
    </source>
</evidence>
<sequence>MRILPLSVAKAKLSELVDEVMRTHEHVTVTRNGSAAVVLVSADEWDAVQETLYWQSRPGLADDIREAREALADESTLDEAAVRARYAR</sequence>
<organism evidence="3 4">
    <name type="scientific">Gordonia mangrovi</name>
    <dbReference type="NCBI Taxonomy" id="2665643"/>
    <lineage>
        <taxon>Bacteria</taxon>
        <taxon>Bacillati</taxon>
        <taxon>Actinomycetota</taxon>
        <taxon>Actinomycetes</taxon>
        <taxon>Mycobacteriales</taxon>
        <taxon>Gordoniaceae</taxon>
        <taxon>Gordonia</taxon>
    </lineage>
</organism>
<gene>
    <name evidence="3" type="ORF">GIY30_16680</name>
</gene>
<reference evidence="3 4" key="1">
    <citation type="submission" date="2019-11" db="EMBL/GenBank/DDBJ databases">
        <title>Gordonia sp. nov., a novel actinobacterium isolated from mangrove soil in Hainan.</title>
        <authorList>
            <person name="Huang X."/>
            <person name="Xie Y."/>
            <person name="Chu X."/>
            <person name="Xiao K."/>
        </authorList>
    </citation>
    <scope>NUCLEOTIDE SEQUENCE [LARGE SCALE GENOMIC DNA]</scope>
    <source>
        <strain evidence="3 4">HNM0687</strain>
    </source>
</reference>
<evidence type="ECO:0000313" key="4">
    <source>
        <dbReference type="Proteomes" id="UP000475545"/>
    </source>
</evidence>
<dbReference type="Gene3D" id="3.40.1620.10">
    <property type="entry name" value="YefM-like domain"/>
    <property type="match status" value="1"/>
</dbReference>
<dbReference type="AlphaFoldDB" id="A0A6L7GSJ6"/>
<dbReference type="Pfam" id="PF02604">
    <property type="entry name" value="PhdYeFM_antitox"/>
    <property type="match status" value="1"/>
</dbReference>
<comment type="function">
    <text evidence="2">Antitoxin component of a type II toxin-antitoxin (TA) system.</text>
</comment>
<protein>
    <recommendedName>
        <fullName evidence="2">Antitoxin</fullName>
    </recommendedName>
</protein>
<dbReference type="PANTHER" id="PTHR33713:SF10">
    <property type="entry name" value="ANTITOXIN YAFN"/>
    <property type="match status" value="1"/>
</dbReference>
<dbReference type="NCBIfam" id="TIGR01552">
    <property type="entry name" value="phd_fam"/>
    <property type="match status" value="1"/>
</dbReference>
<dbReference type="EMBL" id="WMBR01000004">
    <property type="protein sequence ID" value="MXP22974.1"/>
    <property type="molecule type" value="Genomic_DNA"/>
</dbReference>
<evidence type="ECO:0000313" key="3">
    <source>
        <dbReference type="EMBL" id="MXP22974.1"/>
    </source>
</evidence>
<proteinExistence type="inferred from homology"/>
<keyword evidence="4" id="KW-1185">Reference proteome</keyword>